<dbReference type="SMART" id="SM00267">
    <property type="entry name" value="GGDEF"/>
    <property type="match status" value="1"/>
</dbReference>
<dbReference type="InterPro" id="IPR013655">
    <property type="entry name" value="PAS_fold_3"/>
</dbReference>
<feature type="domain" description="PAS" evidence="3">
    <location>
        <begin position="476"/>
        <end position="522"/>
    </location>
</feature>
<feature type="domain" description="PAS" evidence="3">
    <location>
        <begin position="350"/>
        <end position="424"/>
    </location>
</feature>
<dbReference type="Gene3D" id="3.40.190.10">
    <property type="entry name" value="Periplasmic binding protein-like II"/>
    <property type="match status" value="1"/>
</dbReference>
<keyword evidence="1" id="KW-0472">Membrane</keyword>
<dbReference type="FunFam" id="3.30.70.270:FF:000001">
    <property type="entry name" value="Diguanylate cyclase domain protein"/>
    <property type="match status" value="1"/>
</dbReference>
<dbReference type="GO" id="GO:0003824">
    <property type="term" value="F:catalytic activity"/>
    <property type="evidence" value="ECO:0007669"/>
    <property type="project" value="UniProtKB-ARBA"/>
</dbReference>
<gene>
    <name evidence="6" type="ORF">EZJ19_03760</name>
</gene>
<feature type="domain" description="PAC" evidence="4">
    <location>
        <begin position="427"/>
        <end position="479"/>
    </location>
</feature>
<evidence type="ECO:0000259" key="5">
    <source>
        <dbReference type="PROSITE" id="PS50887"/>
    </source>
</evidence>
<evidence type="ECO:0000259" key="4">
    <source>
        <dbReference type="PROSITE" id="PS50113"/>
    </source>
</evidence>
<evidence type="ECO:0000313" key="7">
    <source>
        <dbReference type="Proteomes" id="UP000295443"/>
    </source>
</evidence>
<dbReference type="NCBIfam" id="TIGR00254">
    <property type="entry name" value="GGDEF"/>
    <property type="match status" value="1"/>
</dbReference>
<evidence type="ECO:0000256" key="1">
    <source>
        <dbReference type="SAM" id="Phobius"/>
    </source>
</evidence>
<dbReference type="InterPro" id="IPR001610">
    <property type="entry name" value="PAC"/>
</dbReference>
<dbReference type="CDD" id="cd00130">
    <property type="entry name" value="PAS"/>
    <property type="match status" value="2"/>
</dbReference>
<dbReference type="InterPro" id="IPR029787">
    <property type="entry name" value="Nucleotide_cyclase"/>
</dbReference>
<dbReference type="PROSITE" id="PS50112">
    <property type="entry name" value="PAS"/>
    <property type="match status" value="2"/>
</dbReference>
<dbReference type="Pfam" id="PF08447">
    <property type="entry name" value="PAS_3"/>
    <property type="match status" value="1"/>
</dbReference>
<proteinExistence type="predicted"/>
<evidence type="ECO:0000313" key="6">
    <source>
        <dbReference type="EMBL" id="TCJ18031.1"/>
    </source>
</evidence>
<accession>A0A4R1BKU9</accession>
<name>A0A4R1BKU9_9PROT</name>
<keyword evidence="1" id="KW-1133">Transmembrane helix</keyword>
<keyword evidence="7" id="KW-1185">Reference proteome</keyword>
<dbReference type="InterPro" id="IPR035965">
    <property type="entry name" value="PAS-like_dom_sf"/>
</dbReference>
<dbReference type="InterPro" id="IPR000160">
    <property type="entry name" value="GGDEF_dom"/>
</dbReference>
<dbReference type="Pfam" id="PF12974">
    <property type="entry name" value="Phosphonate-bd"/>
    <property type="match status" value="1"/>
</dbReference>
<dbReference type="PROSITE" id="PS50887">
    <property type="entry name" value="GGDEF"/>
    <property type="match status" value="1"/>
</dbReference>
<dbReference type="SUPFAM" id="SSF55073">
    <property type="entry name" value="Nucleotide cyclase"/>
    <property type="match status" value="1"/>
</dbReference>
<feature type="domain" description="PAC" evidence="4">
    <location>
        <begin position="549"/>
        <end position="601"/>
    </location>
</feature>
<keyword evidence="2" id="KW-0732">Signal</keyword>
<dbReference type="RefSeq" id="WP_131444950.1">
    <property type="nucleotide sequence ID" value="NZ_SJZB01000013.1"/>
</dbReference>
<dbReference type="AlphaFoldDB" id="A0A4R1BKU9"/>
<dbReference type="InterPro" id="IPR000700">
    <property type="entry name" value="PAS-assoc_C"/>
</dbReference>
<protein>
    <submittedName>
        <fullName evidence="6">Diguanylate cyclase</fullName>
    </submittedName>
</protein>
<feature type="chain" id="PRO_5020276046" evidence="2">
    <location>
        <begin position="25"/>
        <end position="770"/>
    </location>
</feature>
<dbReference type="PANTHER" id="PTHR46663:SF3">
    <property type="entry name" value="SLL0267 PROTEIN"/>
    <property type="match status" value="1"/>
</dbReference>
<dbReference type="InterPro" id="IPR043128">
    <property type="entry name" value="Rev_trsase/Diguanyl_cyclase"/>
</dbReference>
<sequence>MERTAARLICLAALWLASLAPAWAAEVYRIGVLAYRGQEAAVAEWSGHVDYLNRHLAPLRFELAPMTWQQLAESARKRDIHFVITNPGNYTEMAIAGTANRIATRLMIGPTGTLDRFGGVAIARANRTDLRTYADLRGKRLLIPDYSSLGGWQVHLGEGLAQGIDLRTDTASIEETRNHEKVVFGILAGYADAGFVRTDLLEHMALTGRIRLDDLHVINARQEAGFPYLLSTRLYPEWPIARVEGTPDEVTRKVLIALLGMSADDPAARAAGLVGWNIPLSYQSINDLFYRARLGPYQELPITLHDVMLRYGRTVAIVVGGVLLVVSLALFVTLRANRALRRARNELAGREESFRTLVTNVPGAVYRRAADARWSALYVSEHVQDICGLPAADFMAGRHHFADLVHADDRAKIEREIDACLTSGQPYVLEYRIVRDNGQVRWLLDHGRAHYDLAGKVNWLDGVVLDITAAKQAEVKLRQAATVFEYTQEGILVTDAQPCILAANPAFVAISGYSELELLGQSPALLGSGRHDPAFFANLWRELEQHGHWQGEIWNRRRNGEVYPSWQTINTLRDERGRVTGYISLCSDITHTKQSDERLHWLAYHDPLTGLANRLLFEERLDHAIRLATRRGERLAVLYFDLDGFKAINDNLGHQAGDELLEAIGRRLGARLRKSDTLSRRGGDEFTVLVENLGGVAEVEAVAEDILRQMGKPFALPAGHEINCRCSIGIALFPEDSEEVQELLRCADFAMYRAKEDGGGRYRLFSAAQT</sequence>
<dbReference type="Proteomes" id="UP000295443">
    <property type="component" value="Unassembled WGS sequence"/>
</dbReference>
<dbReference type="SUPFAM" id="SSF53850">
    <property type="entry name" value="Periplasmic binding protein-like II"/>
    <property type="match status" value="1"/>
</dbReference>
<dbReference type="SMART" id="SM00091">
    <property type="entry name" value="PAS"/>
    <property type="match status" value="2"/>
</dbReference>
<dbReference type="EMBL" id="SJZB01000013">
    <property type="protein sequence ID" value="TCJ18031.1"/>
    <property type="molecule type" value="Genomic_DNA"/>
</dbReference>
<dbReference type="SMART" id="SM00086">
    <property type="entry name" value="PAC"/>
    <property type="match status" value="2"/>
</dbReference>
<feature type="domain" description="GGDEF" evidence="5">
    <location>
        <begin position="633"/>
        <end position="767"/>
    </location>
</feature>
<evidence type="ECO:0000256" key="2">
    <source>
        <dbReference type="SAM" id="SignalP"/>
    </source>
</evidence>
<comment type="caution">
    <text evidence="6">The sequence shown here is derived from an EMBL/GenBank/DDBJ whole genome shotgun (WGS) entry which is preliminary data.</text>
</comment>
<evidence type="ECO:0000259" key="3">
    <source>
        <dbReference type="PROSITE" id="PS50112"/>
    </source>
</evidence>
<dbReference type="Gene3D" id="3.30.70.270">
    <property type="match status" value="1"/>
</dbReference>
<dbReference type="InterPro" id="IPR052163">
    <property type="entry name" value="DGC-Regulatory_Protein"/>
</dbReference>
<dbReference type="Gene3D" id="3.30.450.20">
    <property type="entry name" value="PAS domain"/>
    <property type="match status" value="2"/>
</dbReference>
<dbReference type="SUPFAM" id="SSF55785">
    <property type="entry name" value="PYP-like sensor domain (PAS domain)"/>
    <property type="match status" value="2"/>
</dbReference>
<dbReference type="Pfam" id="PF13426">
    <property type="entry name" value="PAS_9"/>
    <property type="match status" value="1"/>
</dbReference>
<reference evidence="6 7" key="1">
    <citation type="submission" date="2019-03" db="EMBL/GenBank/DDBJ databases">
        <title>Genome sequence of Thiobacillaceae bacterium LSR1, a sulfur-oxidizing bacterium isolated from freshwater sediment.</title>
        <authorList>
            <person name="Li S."/>
        </authorList>
    </citation>
    <scope>NUCLEOTIDE SEQUENCE [LARGE SCALE GENOMIC DNA]</scope>
    <source>
        <strain evidence="6 7">LSR1</strain>
    </source>
</reference>
<dbReference type="PROSITE" id="PS50113">
    <property type="entry name" value="PAC"/>
    <property type="match status" value="2"/>
</dbReference>
<dbReference type="PANTHER" id="PTHR46663">
    <property type="entry name" value="DIGUANYLATE CYCLASE DGCT-RELATED"/>
    <property type="match status" value="1"/>
</dbReference>
<organism evidence="6 7">
    <name type="scientific">Parasulfuritortus cantonensis</name>
    <dbReference type="NCBI Taxonomy" id="2528202"/>
    <lineage>
        <taxon>Bacteria</taxon>
        <taxon>Pseudomonadati</taxon>
        <taxon>Pseudomonadota</taxon>
        <taxon>Betaproteobacteria</taxon>
        <taxon>Nitrosomonadales</taxon>
        <taxon>Thiobacillaceae</taxon>
        <taxon>Parasulfuritortus</taxon>
    </lineage>
</organism>
<dbReference type="CDD" id="cd01949">
    <property type="entry name" value="GGDEF"/>
    <property type="match status" value="1"/>
</dbReference>
<dbReference type="OrthoDB" id="9813903at2"/>
<feature type="transmembrane region" description="Helical" evidence="1">
    <location>
        <begin position="315"/>
        <end position="334"/>
    </location>
</feature>
<dbReference type="NCBIfam" id="TIGR00229">
    <property type="entry name" value="sensory_box"/>
    <property type="match status" value="2"/>
</dbReference>
<keyword evidence="1" id="KW-0812">Transmembrane</keyword>
<feature type="signal peptide" evidence="2">
    <location>
        <begin position="1"/>
        <end position="24"/>
    </location>
</feature>
<dbReference type="Pfam" id="PF00990">
    <property type="entry name" value="GGDEF"/>
    <property type="match status" value="1"/>
</dbReference>
<dbReference type="InterPro" id="IPR000014">
    <property type="entry name" value="PAS"/>
</dbReference>